<evidence type="ECO:0000313" key="12">
    <source>
        <dbReference type="EMBL" id="SDG25742.1"/>
    </source>
</evidence>
<evidence type="ECO:0000256" key="3">
    <source>
        <dbReference type="ARBA" id="ARBA00022538"/>
    </source>
</evidence>
<evidence type="ECO:0000256" key="2">
    <source>
        <dbReference type="ARBA" id="ARBA00022475"/>
    </source>
</evidence>
<evidence type="ECO:0000256" key="8">
    <source>
        <dbReference type="ARBA" id="ARBA00022989"/>
    </source>
</evidence>
<evidence type="ECO:0000256" key="5">
    <source>
        <dbReference type="ARBA" id="ARBA00022741"/>
    </source>
</evidence>
<reference evidence="12 13" key="1">
    <citation type="submission" date="2016-10" db="EMBL/GenBank/DDBJ databases">
        <authorList>
            <person name="de Groot N.N."/>
        </authorList>
    </citation>
    <scope>NUCLEOTIDE SEQUENCE [LARGE SCALE GENOMIC DNA]</scope>
    <source>
        <strain evidence="12 13">ATCC BAA-466</strain>
    </source>
</reference>
<comment type="function">
    <text evidence="11">Part of the high-affinity ATP-driven potassium transport (or Kdp) system, which catalyzes the hydrolysis of ATP coupled with the electrogenic transport of potassium into the cytoplasm. This subunit acts as a catalytic chaperone that increases the ATP-binding affinity of the ATP-hydrolyzing subunit KdpB by the formation of a transient KdpB/KdpC/ATP ternary complex.</text>
</comment>
<dbReference type="GO" id="GO:0008556">
    <property type="term" value="F:P-type potassium transmembrane transporter activity"/>
    <property type="evidence" value="ECO:0007669"/>
    <property type="project" value="InterPro"/>
</dbReference>
<dbReference type="STRING" id="120956.SAMN05421791_104131"/>
<dbReference type="PANTHER" id="PTHR30042:SF2">
    <property type="entry name" value="POTASSIUM-TRANSPORTING ATPASE KDPC SUBUNIT"/>
    <property type="match status" value="1"/>
</dbReference>
<accession>A0A1G7SS71</accession>
<dbReference type="RefSeq" id="WP_090289807.1">
    <property type="nucleotide sequence ID" value="NZ_FNCK01000004.1"/>
</dbReference>
<dbReference type="Proteomes" id="UP000199708">
    <property type="component" value="Unassembled WGS sequence"/>
</dbReference>
<keyword evidence="9 11" id="KW-0406">Ion transport</keyword>
<keyword evidence="1 11" id="KW-0813">Transport</keyword>
<protein>
    <recommendedName>
        <fullName evidence="11">Potassium-transporting ATPase KdpC subunit</fullName>
    </recommendedName>
    <alternativeName>
        <fullName evidence="11">ATP phosphohydrolase [potassium-transporting] C chain</fullName>
    </alternativeName>
    <alternativeName>
        <fullName evidence="11">Potassium-binding and translocating subunit C</fullName>
    </alternativeName>
    <alternativeName>
        <fullName evidence="11">Potassium-translocating ATPase C chain</fullName>
    </alternativeName>
</protein>
<dbReference type="PIRSF" id="PIRSF001296">
    <property type="entry name" value="K_ATPase_KdpC"/>
    <property type="match status" value="1"/>
</dbReference>
<comment type="subunit">
    <text evidence="11">The system is composed of three essential subunits: KdpA, KdpB and KdpC.</text>
</comment>
<evidence type="ECO:0000256" key="9">
    <source>
        <dbReference type="ARBA" id="ARBA00023065"/>
    </source>
</evidence>
<dbReference type="GO" id="GO:0005524">
    <property type="term" value="F:ATP binding"/>
    <property type="evidence" value="ECO:0007669"/>
    <property type="project" value="UniProtKB-UniRule"/>
</dbReference>
<evidence type="ECO:0000256" key="6">
    <source>
        <dbReference type="ARBA" id="ARBA00022840"/>
    </source>
</evidence>
<evidence type="ECO:0000256" key="7">
    <source>
        <dbReference type="ARBA" id="ARBA00022958"/>
    </source>
</evidence>
<keyword evidence="8 11" id="KW-1133">Transmembrane helix</keyword>
<dbReference type="HAMAP" id="MF_00276">
    <property type="entry name" value="KdpC"/>
    <property type="match status" value="1"/>
</dbReference>
<organism evidence="12 13">
    <name type="scientific">Facklamia miroungae</name>
    <dbReference type="NCBI Taxonomy" id="120956"/>
    <lineage>
        <taxon>Bacteria</taxon>
        <taxon>Bacillati</taxon>
        <taxon>Bacillota</taxon>
        <taxon>Bacilli</taxon>
        <taxon>Lactobacillales</taxon>
        <taxon>Aerococcaceae</taxon>
        <taxon>Facklamia</taxon>
    </lineage>
</organism>
<dbReference type="EMBL" id="FNCK01000004">
    <property type="protein sequence ID" value="SDG25742.1"/>
    <property type="molecule type" value="Genomic_DNA"/>
</dbReference>
<keyword evidence="5 11" id="KW-0547">Nucleotide-binding</keyword>
<dbReference type="Pfam" id="PF02669">
    <property type="entry name" value="KdpC"/>
    <property type="match status" value="1"/>
</dbReference>
<evidence type="ECO:0000256" key="1">
    <source>
        <dbReference type="ARBA" id="ARBA00022448"/>
    </source>
</evidence>
<dbReference type="InterPro" id="IPR003820">
    <property type="entry name" value="KdpC"/>
</dbReference>
<keyword evidence="7 11" id="KW-0630">Potassium</keyword>
<keyword evidence="4 11" id="KW-0812">Transmembrane</keyword>
<name>A0A1G7SS71_9LACT</name>
<dbReference type="AlphaFoldDB" id="A0A1G7SS71"/>
<evidence type="ECO:0000256" key="4">
    <source>
        <dbReference type="ARBA" id="ARBA00022692"/>
    </source>
</evidence>
<dbReference type="GO" id="GO:0005886">
    <property type="term" value="C:plasma membrane"/>
    <property type="evidence" value="ECO:0007669"/>
    <property type="project" value="UniProtKB-SubCell"/>
</dbReference>
<sequence>MNKKIKSFWQTFRQSIGLTLVMMVMCGLLFPLTLTGLASLIFPHQASGSTVEVDGKVIGVENVGQEFTQNYFLWGRPSAYHYNVYKEDESGKPVYLNGEAFIGLSSGSANYAPSNPNLTNRVSLDMAKFLELNPSVEAKDIPSDLLTASGSGLDPHISLQAAMIQVPRIEKASGISANQIEQIISHHTEKQLFGLLGEETVNVLLVNKEIASTMNQ</sequence>
<evidence type="ECO:0000313" key="13">
    <source>
        <dbReference type="Proteomes" id="UP000199708"/>
    </source>
</evidence>
<evidence type="ECO:0000256" key="10">
    <source>
        <dbReference type="ARBA" id="ARBA00023136"/>
    </source>
</evidence>
<dbReference type="NCBIfam" id="TIGR00681">
    <property type="entry name" value="kdpC"/>
    <property type="match status" value="1"/>
</dbReference>
<evidence type="ECO:0000256" key="11">
    <source>
        <dbReference type="HAMAP-Rule" id="MF_00276"/>
    </source>
</evidence>
<keyword evidence="3 11" id="KW-0633">Potassium transport</keyword>
<comment type="subcellular location">
    <subcellularLocation>
        <location evidence="11">Cell membrane</location>
        <topology evidence="11">Single-pass membrane protein</topology>
    </subcellularLocation>
</comment>
<keyword evidence="6 11" id="KW-0067">ATP-binding</keyword>
<keyword evidence="10 11" id="KW-0472">Membrane</keyword>
<dbReference type="PANTHER" id="PTHR30042">
    <property type="entry name" value="POTASSIUM-TRANSPORTING ATPASE C CHAIN"/>
    <property type="match status" value="1"/>
</dbReference>
<comment type="similarity">
    <text evidence="11">Belongs to the KdpC family.</text>
</comment>
<gene>
    <name evidence="11" type="primary">kdpC</name>
    <name evidence="12" type="ORF">SAMN05421791_104131</name>
</gene>
<feature type="transmembrane region" description="Helical" evidence="11">
    <location>
        <begin position="20"/>
        <end position="42"/>
    </location>
</feature>
<keyword evidence="2 11" id="KW-1003">Cell membrane</keyword>
<dbReference type="OrthoDB" id="9809491at2"/>
<proteinExistence type="inferred from homology"/>
<dbReference type="NCBIfam" id="NF001454">
    <property type="entry name" value="PRK00315.1"/>
    <property type="match status" value="1"/>
</dbReference>
<keyword evidence="13" id="KW-1185">Reference proteome</keyword>